<feature type="transmembrane region" description="Helical" evidence="1">
    <location>
        <begin position="116"/>
        <end position="140"/>
    </location>
</feature>
<evidence type="ECO:0000256" key="1">
    <source>
        <dbReference type="SAM" id="Phobius"/>
    </source>
</evidence>
<feature type="domain" description="DUF1468" evidence="2">
    <location>
        <begin position="16"/>
        <end position="149"/>
    </location>
</feature>
<keyword evidence="4" id="KW-1185">Reference proteome</keyword>
<evidence type="ECO:0000313" key="3">
    <source>
        <dbReference type="EMBL" id="MET4632834.1"/>
    </source>
</evidence>
<name>A0ABV2QV04_9HYPH</name>
<dbReference type="Pfam" id="PF07331">
    <property type="entry name" value="TctB"/>
    <property type="match status" value="1"/>
</dbReference>
<evidence type="ECO:0000259" key="2">
    <source>
        <dbReference type="Pfam" id="PF07331"/>
    </source>
</evidence>
<accession>A0ABV2QV04</accession>
<reference evidence="3 4" key="1">
    <citation type="submission" date="2024-06" db="EMBL/GenBank/DDBJ databases">
        <title>Sorghum-associated microbial communities from plants grown in Nebraska, USA.</title>
        <authorList>
            <person name="Schachtman D."/>
        </authorList>
    </citation>
    <scope>NUCLEOTIDE SEQUENCE [LARGE SCALE GENOMIC DNA]</scope>
    <source>
        <strain evidence="3 4">3207</strain>
    </source>
</reference>
<keyword evidence="1" id="KW-1133">Transmembrane helix</keyword>
<dbReference type="Proteomes" id="UP001549321">
    <property type="component" value="Unassembled WGS sequence"/>
</dbReference>
<evidence type="ECO:0000313" key="4">
    <source>
        <dbReference type="Proteomes" id="UP001549321"/>
    </source>
</evidence>
<dbReference type="EMBL" id="JBEPSM010000001">
    <property type="protein sequence ID" value="MET4632834.1"/>
    <property type="molecule type" value="Genomic_DNA"/>
</dbReference>
<dbReference type="InterPro" id="IPR009936">
    <property type="entry name" value="DUF1468"/>
</dbReference>
<sequence>MIKLSELHLGVLSALGGLALLLASAHFAALPGQAYGAGTMPRLIGWCAILLGCFMVATSLKHLPAMLKPHLADWVRTPRLALSAVACLAVIVFYILFAETLGFIPTTFISLLGLMLVLRTGWLTALLASAATTLVVYYGFSRLLMVPLPRTEFLSFLG</sequence>
<gene>
    <name evidence="3" type="ORF">ABIE08_000747</name>
</gene>
<keyword evidence="1" id="KW-0812">Transmembrane</keyword>
<organism evidence="3 4">
    <name type="scientific">Kaistia defluvii</name>
    <dbReference type="NCBI Taxonomy" id="410841"/>
    <lineage>
        <taxon>Bacteria</taxon>
        <taxon>Pseudomonadati</taxon>
        <taxon>Pseudomonadota</taxon>
        <taxon>Alphaproteobacteria</taxon>
        <taxon>Hyphomicrobiales</taxon>
        <taxon>Kaistiaceae</taxon>
        <taxon>Kaistia</taxon>
    </lineage>
</organism>
<feature type="transmembrane region" description="Helical" evidence="1">
    <location>
        <begin position="80"/>
        <end position="104"/>
    </location>
</feature>
<keyword evidence="1" id="KW-0472">Membrane</keyword>
<protein>
    <submittedName>
        <fullName evidence="3">Tricarboxylic transport membrane protein</fullName>
    </submittedName>
</protein>
<proteinExistence type="predicted"/>
<feature type="transmembrane region" description="Helical" evidence="1">
    <location>
        <begin position="43"/>
        <end position="60"/>
    </location>
</feature>
<comment type="caution">
    <text evidence="3">The sequence shown here is derived from an EMBL/GenBank/DDBJ whole genome shotgun (WGS) entry which is preliminary data.</text>
</comment>
<dbReference type="RefSeq" id="WP_354548863.1">
    <property type="nucleotide sequence ID" value="NZ_JBEPSM010000001.1"/>
</dbReference>